<dbReference type="PANTHER" id="PTHR46326:SF2">
    <property type="entry name" value="ZINC FINGER PROTEIN ZAT1-RELATED"/>
    <property type="match status" value="1"/>
</dbReference>
<dbReference type="SMART" id="SM00355">
    <property type="entry name" value="ZnF_C2H2"/>
    <property type="match status" value="3"/>
</dbReference>
<dbReference type="Proteomes" id="UP000826271">
    <property type="component" value="Unassembled WGS sequence"/>
</dbReference>
<dbReference type="PANTHER" id="PTHR46326">
    <property type="entry name" value="ZINC FINGER PROTEIN ZAT1-RELATED"/>
    <property type="match status" value="1"/>
</dbReference>
<dbReference type="Pfam" id="PF13912">
    <property type="entry name" value="zf-C2H2_6"/>
    <property type="match status" value="3"/>
</dbReference>
<keyword evidence="1" id="KW-0479">Metal-binding</keyword>
<comment type="caution">
    <text evidence="3">The sequence shown here is derived from an EMBL/GenBank/DDBJ whole genome shotgun (WGS) entry which is preliminary data.</text>
</comment>
<proteinExistence type="predicted"/>
<protein>
    <recommendedName>
        <fullName evidence="2">C2H2-type domain-containing protein</fullName>
    </recommendedName>
</protein>
<evidence type="ECO:0000313" key="4">
    <source>
        <dbReference type="Proteomes" id="UP000826271"/>
    </source>
</evidence>
<dbReference type="SUPFAM" id="SSF57667">
    <property type="entry name" value="beta-beta-alpha zinc fingers"/>
    <property type="match status" value="1"/>
</dbReference>
<dbReference type="PROSITE" id="PS50157">
    <property type="entry name" value="ZINC_FINGER_C2H2_2"/>
    <property type="match status" value="3"/>
</dbReference>
<sequence length="304" mass="33977">MMERHRCKLCYRNFANGRALGGHMRSHMMKLYAAQKAEKQQPLDQSLQESDEFLSVHSYSTTSSDDEEFDEVKGLSSVVLQDTESETESFKTNTICNRRSKRVRKSDFFHVNGYSSLSSISDTTPEEHVAHCLIMLSRDTWQKDEYLEDEDDYSEDSRTAKLAKNTSKVRGKYRCETCNKLFKSYQALGGHRASHKKIKLIDSGGGSAAPPPPSPPVEKVHECPFCNRVFASGQALGGHKRSHFIGGGVISGNINNNNKEKDSRINGESLNIDLNLPAPVDDDDEISQIDVSAVSDAEFVHPIK</sequence>
<feature type="domain" description="C2H2-type" evidence="2">
    <location>
        <begin position="173"/>
        <end position="200"/>
    </location>
</feature>
<evidence type="ECO:0000256" key="1">
    <source>
        <dbReference type="PROSITE-ProRule" id="PRU00042"/>
    </source>
</evidence>
<gene>
    <name evidence="3" type="ORF">BUALT_Bualt01G0204900</name>
</gene>
<dbReference type="AlphaFoldDB" id="A0AAV6YF76"/>
<dbReference type="PROSITE" id="PS00028">
    <property type="entry name" value="ZINC_FINGER_C2H2_1"/>
    <property type="match status" value="3"/>
</dbReference>
<dbReference type="GO" id="GO:0006355">
    <property type="term" value="P:regulation of DNA-templated transcription"/>
    <property type="evidence" value="ECO:0007669"/>
    <property type="project" value="InterPro"/>
</dbReference>
<feature type="domain" description="C2H2-type" evidence="2">
    <location>
        <begin position="221"/>
        <end position="243"/>
    </location>
</feature>
<evidence type="ECO:0000313" key="3">
    <source>
        <dbReference type="EMBL" id="KAG8391606.1"/>
    </source>
</evidence>
<keyword evidence="1" id="KW-0862">Zinc</keyword>
<accession>A0AAV6YF76</accession>
<organism evidence="3 4">
    <name type="scientific">Buddleja alternifolia</name>
    <dbReference type="NCBI Taxonomy" id="168488"/>
    <lineage>
        <taxon>Eukaryota</taxon>
        <taxon>Viridiplantae</taxon>
        <taxon>Streptophyta</taxon>
        <taxon>Embryophyta</taxon>
        <taxon>Tracheophyta</taxon>
        <taxon>Spermatophyta</taxon>
        <taxon>Magnoliopsida</taxon>
        <taxon>eudicotyledons</taxon>
        <taxon>Gunneridae</taxon>
        <taxon>Pentapetalae</taxon>
        <taxon>asterids</taxon>
        <taxon>lamiids</taxon>
        <taxon>Lamiales</taxon>
        <taxon>Scrophulariaceae</taxon>
        <taxon>Buddlejeae</taxon>
        <taxon>Buddleja</taxon>
    </lineage>
</organism>
<keyword evidence="4" id="KW-1185">Reference proteome</keyword>
<keyword evidence="1" id="KW-0863">Zinc-finger</keyword>
<dbReference type="InterPro" id="IPR036236">
    <property type="entry name" value="Znf_C2H2_sf"/>
</dbReference>
<dbReference type="Gene3D" id="3.30.160.60">
    <property type="entry name" value="Classic Zinc Finger"/>
    <property type="match status" value="1"/>
</dbReference>
<dbReference type="InterPro" id="IPR044303">
    <property type="entry name" value="ZAT1/4/9"/>
</dbReference>
<name>A0AAV6YF76_9LAMI</name>
<dbReference type="GO" id="GO:0008270">
    <property type="term" value="F:zinc ion binding"/>
    <property type="evidence" value="ECO:0007669"/>
    <property type="project" value="UniProtKB-KW"/>
</dbReference>
<dbReference type="EMBL" id="WHWC01000001">
    <property type="protein sequence ID" value="KAG8391606.1"/>
    <property type="molecule type" value="Genomic_DNA"/>
</dbReference>
<dbReference type="InterPro" id="IPR013087">
    <property type="entry name" value="Znf_C2H2_type"/>
</dbReference>
<reference evidence="3" key="1">
    <citation type="submission" date="2019-10" db="EMBL/GenBank/DDBJ databases">
        <authorList>
            <person name="Zhang R."/>
            <person name="Pan Y."/>
            <person name="Wang J."/>
            <person name="Ma R."/>
            <person name="Yu S."/>
        </authorList>
    </citation>
    <scope>NUCLEOTIDE SEQUENCE</scope>
    <source>
        <strain evidence="3">LA-IB0</strain>
        <tissue evidence="3">Leaf</tissue>
    </source>
</reference>
<feature type="domain" description="C2H2-type" evidence="2">
    <location>
        <begin position="5"/>
        <end position="27"/>
    </location>
</feature>
<evidence type="ECO:0000259" key="2">
    <source>
        <dbReference type="PROSITE" id="PS50157"/>
    </source>
</evidence>